<dbReference type="Proteomes" id="UP001596957">
    <property type="component" value="Unassembled WGS sequence"/>
</dbReference>
<keyword evidence="2" id="KW-1185">Reference proteome</keyword>
<dbReference type="EMBL" id="JBHTEC010000001">
    <property type="protein sequence ID" value="MFD0280708.1"/>
    <property type="molecule type" value="Genomic_DNA"/>
</dbReference>
<protein>
    <recommendedName>
        <fullName evidence="3">YCII-related domain-containing protein</fullName>
    </recommendedName>
</protein>
<organism evidence="1 2">
    <name type="scientific">Streptomyces lutosisoli</name>
    <dbReference type="NCBI Taxonomy" id="2665721"/>
    <lineage>
        <taxon>Bacteria</taxon>
        <taxon>Bacillati</taxon>
        <taxon>Actinomycetota</taxon>
        <taxon>Actinomycetes</taxon>
        <taxon>Kitasatosporales</taxon>
        <taxon>Streptomycetaceae</taxon>
        <taxon>Streptomyces</taxon>
    </lineage>
</organism>
<comment type="caution">
    <text evidence="1">The sequence shown here is derived from an EMBL/GenBank/DDBJ whole genome shotgun (WGS) entry which is preliminary data.</text>
</comment>
<evidence type="ECO:0000313" key="2">
    <source>
        <dbReference type="Proteomes" id="UP001596957"/>
    </source>
</evidence>
<evidence type="ECO:0008006" key="3">
    <source>
        <dbReference type="Google" id="ProtNLM"/>
    </source>
</evidence>
<dbReference type="RefSeq" id="WP_381252311.1">
    <property type="nucleotide sequence ID" value="NZ_JBHTBI010000008.1"/>
</dbReference>
<gene>
    <name evidence="1" type="ORF">ACFQZP_03290</name>
</gene>
<name>A0ABW2V830_9ACTN</name>
<reference evidence="2" key="1">
    <citation type="journal article" date="2019" name="Int. J. Syst. Evol. Microbiol.">
        <title>The Global Catalogue of Microorganisms (GCM) 10K type strain sequencing project: providing services to taxonomists for standard genome sequencing and annotation.</title>
        <authorList>
            <consortium name="The Broad Institute Genomics Platform"/>
            <consortium name="The Broad Institute Genome Sequencing Center for Infectious Disease"/>
            <person name="Wu L."/>
            <person name="Ma J."/>
        </authorList>
    </citation>
    <scope>NUCLEOTIDE SEQUENCE [LARGE SCALE GENOMIC DNA]</scope>
    <source>
        <strain evidence="2">CGMCC 4.7198</strain>
    </source>
</reference>
<evidence type="ECO:0000313" key="1">
    <source>
        <dbReference type="EMBL" id="MFD0280708.1"/>
    </source>
</evidence>
<sequence>MAVHLGRKSACKLAAKKLSIARRIGVAPHLRGSMCGETCPDVFELSDGRFAVIGAERTAKVQEEHPELRELDAHEIIVVVDRWTLIYAKPFIPDH</sequence>
<accession>A0ABW2V830</accession>
<proteinExistence type="predicted"/>